<dbReference type="GO" id="GO:0005829">
    <property type="term" value="C:cytosol"/>
    <property type="evidence" value="ECO:0007669"/>
    <property type="project" value="TreeGrafter"/>
</dbReference>
<evidence type="ECO:0000256" key="3">
    <source>
        <dbReference type="ARBA" id="ARBA00023163"/>
    </source>
</evidence>
<dbReference type="GO" id="GO:0006355">
    <property type="term" value="P:regulation of DNA-templated transcription"/>
    <property type="evidence" value="ECO:0007669"/>
    <property type="project" value="UniProtKB-ARBA"/>
</dbReference>
<dbReference type="CDD" id="cd00090">
    <property type="entry name" value="HTH_ARSR"/>
    <property type="match status" value="1"/>
</dbReference>
<feature type="domain" description="HTH asnC-type" evidence="4">
    <location>
        <begin position="23"/>
        <end position="84"/>
    </location>
</feature>
<dbReference type="KEGG" id="rec:RHECIAT_CH0001407"/>
<evidence type="ECO:0000259" key="4">
    <source>
        <dbReference type="PROSITE" id="PS50956"/>
    </source>
</evidence>
<reference evidence="5 6" key="1">
    <citation type="submission" date="2008-04" db="EMBL/GenBank/DDBJ databases">
        <title>Genome diversity and DNA divergence of Rhizobium etli.</title>
        <authorList>
            <person name="Gonzalez V."/>
            <person name="Acosta J.L."/>
            <person name="Santamaria R.I."/>
            <person name="Bustos P."/>
            <person name="Hernandez-Gonzalez I.L."/>
            <person name="Fernandez J.L."/>
            <person name="Diaz R."/>
            <person name="Flores M."/>
            <person name="Mora J."/>
            <person name="Palacios R."/>
            <person name="Davila G."/>
        </authorList>
    </citation>
    <scope>NUCLEOTIDE SEQUENCE [LARGE SCALE GENOMIC DNA]</scope>
    <source>
        <strain evidence="5 6">CIAT 652</strain>
    </source>
</reference>
<dbReference type="Gene3D" id="3.30.70.920">
    <property type="match status" value="1"/>
</dbReference>
<dbReference type="InterPro" id="IPR011008">
    <property type="entry name" value="Dimeric_a/b-barrel"/>
</dbReference>
<dbReference type="InterPro" id="IPR019888">
    <property type="entry name" value="Tscrpt_reg_AsnC-like"/>
</dbReference>
<dbReference type="InterPro" id="IPR011991">
    <property type="entry name" value="ArsR-like_HTH"/>
</dbReference>
<dbReference type="PANTHER" id="PTHR30154:SF34">
    <property type="entry name" value="TRANSCRIPTIONAL REGULATOR AZLB"/>
    <property type="match status" value="1"/>
</dbReference>
<dbReference type="InterPro" id="IPR036390">
    <property type="entry name" value="WH_DNA-bd_sf"/>
</dbReference>
<organism evidence="5 6">
    <name type="scientific">Rhizobium etli (strain CIAT 652)</name>
    <dbReference type="NCBI Taxonomy" id="491916"/>
    <lineage>
        <taxon>Bacteria</taxon>
        <taxon>Pseudomonadati</taxon>
        <taxon>Pseudomonadota</taxon>
        <taxon>Alphaproteobacteria</taxon>
        <taxon>Hyphomicrobiales</taxon>
        <taxon>Rhizobiaceae</taxon>
        <taxon>Rhizobium/Agrobacterium group</taxon>
        <taxon>Rhizobium</taxon>
    </lineage>
</organism>
<dbReference type="Gene3D" id="1.10.10.10">
    <property type="entry name" value="Winged helix-like DNA-binding domain superfamily/Winged helix DNA-binding domain"/>
    <property type="match status" value="1"/>
</dbReference>
<keyword evidence="1" id="KW-0805">Transcription regulation</keyword>
<dbReference type="eggNOG" id="COG1522">
    <property type="taxonomic scope" value="Bacteria"/>
</dbReference>
<dbReference type="InterPro" id="IPR019885">
    <property type="entry name" value="Tscrpt_reg_HTH_AsnC-type_CS"/>
</dbReference>
<evidence type="ECO:0000256" key="1">
    <source>
        <dbReference type="ARBA" id="ARBA00023015"/>
    </source>
</evidence>
<dbReference type="PANTHER" id="PTHR30154">
    <property type="entry name" value="LEUCINE-RESPONSIVE REGULATORY PROTEIN"/>
    <property type="match status" value="1"/>
</dbReference>
<dbReference type="PROSITE" id="PS50956">
    <property type="entry name" value="HTH_ASNC_2"/>
    <property type="match status" value="1"/>
</dbReference>
<dbReference type="Pfam" id="PF01037">
    <property type="entry name" value="AsnC_trans_reg"/>
    <property type="match status" value="1"/>
</dbReference>
<dbReference type="InterPro" id="IPR019887">
    <property type="entry name" value="Tscrpt_reg_AsnC/Lrp_C"/>
</dbReference>
<dbReference type="Proteomes" id="UP000008817">
    <property type="component" value="Chromosome"/>
</dbReference>
<evidence type="ECO:0000256" key="2">
    <source>
        <dbReference type="ARBA" id="ARBA00023125"/>
    </source>
</evidence>
<keyword evidence="3" id="KW-0804">Transcription</keyword>
<dbReference type="GO" id="GO:0043565">
    <property type="term" value="F:sequence-specific DNA binding"/>
    <property type="evidence" value="ECO:0007669"/>
    <property type="project" value="InterPro"/>
</dbReference>
<protein>
    <submittedName>
        <fullName evidence="5">Putative transcriptional regulator protein, AsnC family</fullName>
    </submittedName>
</protein>
<dbReference type="SUPFAM" id="SSF54909">
    <property type="entry name" value="Dimeric alpha+beta barrel"/>
    <property type="match status" value="1"/>
</dbReference>
<dbReference type="FunFam" id="1.10.10.10:FF:000186">
    <property type="entry name" value="AsnC family transcriptional regulator"/>
    <property type="match status" value="1"/>
</dbReference>
<dbReference type="EMBL" id="CP001074">
    <property type="protein sequence ID" value="ACE90387.1"/>
    <property type="molecule type" value="Genomic_DNA"/>
</dbReference>
<dbReference type="HOGENOM" id="CLU_091233_0_3_5"/>
<dbReference type="SUPFAM" id="SSF46785">
    <property type="entry name" value="Winged helix' DNA-binding domain"/>
    <property type="match status" value="1"/>
</dbReference>
<dbReference type="SMART" id="SM00344">
    <property type="entry name" value="HTH_ASNC"/>
    <property type="match status" value="1"/>
</dbReference>
<sequence>MKIVLSAIFCQLTPSRITKMPNLDKFDIAILKCLQEDARATNVEIAEKVNLSPSPCLRRIRNLERSGIIRGYTADIDRKEVGLGLTVFVEFKVVHHSRENSEAQQKALLAIPEIVSCFLISGTADFLAEVVVEDLAAYERLLTETLLTLPNVSDIRSNFAIRSIKTHGPLKLPEGK</sequence>
<proteinExistence type="predicted"/>
<dbReference type="PRINTS" id="PR00033">
    <property type="entry name" value="HTHASNC"/>
</dbReference>
<name>B3PU83_RHIE6</name>
<gene>
    <name evidence="5" type="ordered locus">RHECIAT_CH0001407</name>
</gene>
<keyword evidence="2" id="KW-0238">DNA-binding</keyword>
<evidence type="ECO:0000313" key="5">
    <source>
        <dbReference type="EMBL" id="ACE90387.1"/>
    </source>
</evidence>
<dbReference type="Pfam" id="PF13412">
    <property type="entry name" value="HTH_24"/>
    <property type="match status" value="1"/>
</dbReference>
<accession>B3PU83</accession>
<dbReference type="InterPro" id="IPR000485">
    <property type="entry name" value="AsnC-type_HTH_dom"/>
</dbReference>
<evidence type="ECO:0000313" key="6">
    <source>
        <dbReference type="Proteomes" id="UP000008817"/>
    </source>
</evidence>
<dbReference type="PROSITE" id="PS00519">
    <property type="entry name" value="HTH_ASNC_1"/>
    <property type="match status" value="1"/>
</dbReference>
<dbReference type="GO" id="GO:0043200">
    <property type="term" value="P:response to amino acid"/>
    <property type="evidence" value="ECO:0007669"/>
    <property type="project" value="TreeGrafter"/>
</dbReference>
<dbReference type="InterPro" id="IPR036388">
    <property type="entry name" value="WH-like_DNA-bd_sf"/>
</dbReference>
<dbReference type="AlphaFoldDB" id="B3PU83"/>